<gene>
    <name evidence="2" type="ORF">EDC91_13454</name>
</gene>
<dbReference type="SUPFAM" id="SSF55469">
    <property type="entry name" value="FMN-dependent nitroreductase-like"/>
    <property type="match status" value="1"/>
</dbReference>
<evidence type="ECO:0000313" key="3">
    <source>
        <dbReference type="Proteomes" id="UP000294832"/>
    </source>
</evidence>
<name>A0A4R2F6B4_9GAMM</name>
<feature type="signal peptide" evidence="1">
    <location>
        <begin position="1"/>
        <end position="34"/>
    </location>
</feature>
<comment type="caution">
    <text evidence="2">The sequence shown here is derived from an EMBL/GenBank/DDBJ whole genome shotgun (WGS) entry which is preliminary data.</text>
</comment>
<accession>A0A4R2F6B4</accession>
<reference evidence="2 3" key="1">
    <citation type="submission" date="2019-03" db="EMBL/GenBank/DDBJ databases">
        <title>Freshwater and sediment microbial communities from various areas in North America, analyzing microbe dynamics in response to fracking.</title>
        <authorList>
            <person name="Lamendella R."/>
        </authorList>
    </citation>
    <scope>NUCLEOTIDE SEQUENCE [LARGE SCALE GENOMIC DNA]</scope>
    <source>
        <strain evidence="2 3">74A</strain>
    </source>
</reference>
<dbReference type="EMBL" id="SLWF01000034">
    <property type="protein sequence ID" value="TCN79452.1"/>
    <property type="molecule type" value="Genomic_DNA"/>
</dbReference>
<dbReference type="GO" id="GO:0016491">
    <property type="term" value="F:oxidoreductase activity"/>
    <property type="evidence" value="ECO:0007669"/>
    <property type="project" value="InterPro"/>
</dbReference>
<evidence type="ECO:0000256" key="1">
    <source>
        <dbReference type="SAM" id="SignalP"/>
    </source>
</evidence>
<dbReference type="OrthoDB" id="272552at2"/>
<dbReference type="RefSeq" id="WP_133040260.1">
    <property type="nucleotide sequence ID" value="NZ_SLWF01000034.1"/>
</dbReference>
<sequence length="367" mass="40716">MNCSRRHFAGLCAKSVVALGSMPLLMACASDAVAFTPESSQLLSVTRDILRHAARAPSGHNSQPWELLLLEPYYWHLHIAATRRLPAVDPRGRETLISIGAFIENLCQAALAYGFSVSLDPLSGDTDDSAAYAIQLLPAAISPTAKDNLIRIQQRRVIRHGQLPRLLSSDDVNWLEAQLPGKLRYIPANHSEAALLREGTLSATVSQCQTPSIMNELAHWTRFGHKAVITHMDGLTTAAMELNSVTAWIVDHFYDEKDVLSASFRKQTVDMTAQLVNEGAGWLIFSAKGSSPKDLIECGRDFQRVFLMLRERQIACHPMSQLLESTDGQQTMQRTFGVDVQMLVRVGYVDHYPAPVSVRRPVAWFVQ</sequence>
<evidence type="ECO:0000313" key="2">
    <source>
        <dbReference type="EMBL" id="TCN79452.1"/>
    </source>
</evidence>
<protein>
    <recommendedName>
        <fullName evidence="4">Nitroreductase family protein</fullName>
    </recommendedName>
</protein>
<proteinExistence type="predicted"/>
<organism evidence="2 3">
    <name type="scientific">Shewanella fodinae</name>
    <dbReference type="NCBI Taxonomy" id="552357"/>
    <lineage>
        <taxon>Bacteria</taxon>
        <taxon>Pseudomonadati</taxon>
        <taxon>Pseudomonadota</taxon>
        <taxon>Gammaproteobacteria</taxon>
        <taxon>Alteromonadales</taxon>
        <taxon>Shewanellaceae</taxon>
        <taxon>Shewanella</taxon>
    </lineage>
</organism>
<dbReference type="InterPro" id="IPR000415">
    <property type="entry name" value="Nitroreductase-like"/>
</dbReference>
<keyword evidence="3" id="KW-1185">Reference proteome</keyword>
<dbReference type="Proteomes" id="UP000294832">
    <property type="component" value="Unassembled WGS sequence"/>
</dbReference>
<dbReference type="NCBIfam" id="NF047509">
    <property type="entry name" value="Rv3131_FMN_oxido"/>
    <property type="match status" value="1"/>
</dbReference>
<feature type="chain" id="PRO_5020985007" description="Nitroreductase family protein" evidence="1">
    <location>
        <begin position="35"/>
        <end position="367"/>
    </location>
</feature>
<evidence type="ECO:0008006" key="4">
    <source>
        <dbReference type="Google" id="ProtNLM"/>
    </source>
</evidence>
<dbReference type="PROSITE" id="PS51257">
    <property type="entry name" value="PROKAR_LIPOPROTEIN"/>
    <property type="match status" value="1"/>
</dbReference>
<keyword evidence="1" id="KW-0732">Signal</keyword>
<dbReference type="AlphaFoldDB" id="A0A4R2F6B4"/>
<dbReference type="Gene3D" id="3.40.109.10">
    <property type="entry name" value="NADH Oxidase"/>
    <property type="match status" value="1"/>
</dbReference>